<dbReference type="PANTHER" id="PTHR47619">
    <property type="entry name" value="METALLO-HYDROLASE YYCJ-RELATED"/>
    <property type="match status" value="1"/>
</dbReference>
<gene>
    <name evidence="2" type="ORF">MARGE09_P1123</name>
</gene>
<proteinExistence type="predicted"/>
<dbReference type="Pfam" id="PF12706">
    <property type="entry name" value="Lactamase_B_2"/>
    <property type="match status" value="1"/>
</dbReference>
<dbReference type="KEGG" id="marq:MARGE09_P1123"/>
<sequence>MRFASVGSGSDGNALLVAAGSALILVDCGFSLKELTARMRAVALTPADITAVLVTHEHADHIRGVGPLVRRHHVPVYMTQGTASSRTLGRMPAVNFIAGGDVLSLGGIDVQVHTVPHDAREPVQFTFASHCGKRLGLLTDVGNIPDELAVHYHDLHALVLEANHEPEMLARGPYPASLKQRVGGFWGHLSNQQCASLVEQINMDVIQHLVIAHISQKNNSAAHVERALEHIPNVKSRLTLACQERGFDWLQIA</sequence>
<accession>A0AAN1WG11</accession>
<reference evidence="2 3" key="1">
    <citation type="journal article" date="2022" name="IScience">
        <title>An ultrasensitive nanofiber-based assay for enzymatic hydrolysis and deep-sea microbial degradation of cellulose.</title>
        <authorList>
            <person name="Tsudome M."/>
            <person name="Tachioka M."/>
            <person name="Miyazaki M."/>
            <person name="Uchimura K."/>
            <person name="Tsuda M."/>
            <person name="Takaki Y."/>
            <person name="Deguchi S."/>
        </authorList>
    </citation>
    <scope>NUCLEOTIDE SEQUENCE [LARGE SCALE GENOMIC DNA]</scope>
    <source>
        <strain evidence="2 3">GE09</strain>
    </source>
</reference>
<name>A0AAN1WG11_9GAMM</name>
<dbReference type="EMBL" id="AP023086">
    <property type="protein sequence ID" value="BCD96923.1"/>
    <property type="molecule type" value="Genomic_DNA"/>
</dbReference>
<organism evidence="2 3">
    <name type="scientific">Marinagarivorans cellulosilyticus</name>
    <dbReference type="NCBI Taxonomy" id="2721545"/>
    <lineage>
        <taxon>Bacteria</taxon>
        <taxon>Pseudomonadati</taxon>
        <taxon>Pseudomonadota</taxon>
        <taxon>Gammaproteobacteria</taxon>
        <taxon>Cellvibrionales</taxon>
        <taxon>Cellvibrionaceae</taxon>
        <taxon>Marinagarivorans</taxon>
    </lineage>
</organism>
<dbReference type="InterPro" id="IPR052533">
    <property type="entry name" value="WalJ/YycJ-like"/>
</dbReference>
<evidence type="ECO:0000259" key="1">
    <source>
        <dbReference type="SMART" id="SM00849"/>
    </source>
</evidence>
<dbReference type="InterPro" id="IPR036866">
    <property type="entry name" value="RibonucZ/Hydroxyglut_hydro"/>
</dbReference>
<feature type="domain" description="Metallo-beta-lactamase" evidence="1">
    <location>
        <begin position="11"/>
        <end position="188"/>
    </location>
</feature>
<dbReference type="RefSeq" id="WP_236986406.1">
    <property type="nucleotide sequence ID" value="NZ_AP023086.1"/>
</dbReference>
<evidence type="ECO:0000313" key="2">
    <source>
        <dbReference type="EMBL" id="BCD96923.1"/>
    </source>
</evidence>
<evidence type="ECO:0000313" key="3">
    <source>
        <dbReference type="Proteomes" id="UP001320119"/>
    </source>
</evidence>
<protein>
    <recommendedName>
        <fullName evidence="1">Metallo-beta-lactamase domain-containing protein</fullName>
    </recommendedName>
</protein>
<dbReference type="InterPro" id="IPR001279">
    <property type="entry name" value="Metallo-B-lactamas"/>
</dbReference>
<dbReference type="Gene3D" id="3.60.15.10">
    <property type="entry name" value="Ribonuclease Z/Hydroxyacylglutathione hydrolase-like"/>
    <property type="match status" value="1"/>
</dbReference>
<dbReference type="PANTHER" id="PTHR47619:SF1">
    <property type="entry name" value="EXODEOXYRIBONUCLEASE WALJ"/>
    <property type="match status" value="1"/>
</dbReference>
<dbReference type="SUPFAM" id="SSF56281">
    <property type="entry name" value="Metallo-hydrolase/oxidoreductase"/>
    <property type="match status" value="1"/>
</dbReference>
<dbReference type="Proteomes" id="UP001320119">
    <property type="component" value="Chromosome"/>
</dbReference>
<dbReference type="SMART" id="SM00849">
    <property type="entry name" value="Lactamase_B"/>
    <property type="match status" value="1"/>
</dbReference>
<dbReference type="AlphaFoldDB" id="A0AAN1WG11"/>
<keyword evidence="3" id="KW-1185">Reference proteome</keyword>